<dbReference type="PANTHER" id="PTHR33572">
    <property type="entry name" value="SPORE DEVELOPMENT REGULATOR VOSA"/>
    <property type="match status" value="1"/>
</dbReference>
<feature type="compositionally biased region" description="Low complexity" evidence="6">
    <location>
        <begin position="466"/>
        <end position="482"/>
    </location>
</feature>
<feature type="compositionally biased region" description="Polar residues" evidence="6">
    <location>
        <begin position="402"/>
        <end position="417"/>
    </location>
</feature>
<protein>
    <submittedName>
        <fullName evidence="8">SPOSA6832_03170-mRNA-1:cds</fullName>
    </submittedName>
</protein>
<evidence type="ECO:0000256" key="5">
    <source>
        <dbReference type="ARBA" id="ARBA00023242"/>
    </source>
</evidence>
<evidence type="ECO:0000256" key="1">
    <source>
        <dbReference type="ARBA" id="ARBA00004123"/>
    </source>
</evidence>
<feature type="compositionally biased region" description="Low complexity" evidence="6">
    <location>
        <begin position="306"/>
        <end position="325"/>
    </location>
</feature>
<feature type="region of interest" description="Disordered" evidence="6">
    <location>
        <begin position="157"/>
        <end position="506"/>
    </location>
</feature>
<gene>
    <name evidence="8" type="primary">SPOSA6832_03170</name>
</gene>
<dbReference type="PROSITE" id="PS51821">
    <property type="entry name" value="VELVET"/>
    <property type="match status" value="1"/>
</dbReference>
<accession>A0A0D6EN90</accession>
<proteinExistence type="predicted"/>
<evidence type="ECO:0000313" key="8">
    <source>
        <dbReference type="EMBL" id="CEQ41444.1"/>
    </source>
</evidence>
<feature type="compositionally biased region" description="Low complexity" evidence="6">
    <location>
        <begin position="418"/>
        <end position="429"/>
    </location>
</feature>
<sequence length="506" mass="54276">MAGSGEKADRRPIDPPPIIRLRLRKPAARKKPSSALTDADLVAPTLTHTLFMFASLVPADSEDEMYDLTGSKSKHVAGSVVSSLFHLKDQSCFVFPDLSVRTEGRWRFKMSMYKIVEDGVHFCDSILTDVFQVYSSKRFPGMGKSTELSKSFAQQGLKLRIRRPGSKNEDEEDLTPPRRNRISPLVTHRPTASSTADFQPPPPPPVATQHERRTSGPSASSYYPPFPSSSSSASASACRKRPWSSRGADSPASTSRHPAPNPHGHGYAPYPPQSAFSRPTRSVSHYNPSQPDQRRLAHLHEHPRRSSYNASNAPSYSPPSSYTSSFPPPAPSTGYSAAPRHYGPLPPSNAYSRPSSPQHPHSYLPPPGSLALHVAAHAHHQPARSPPRPSSPPLMLAPIRSTLPTPASSRPGSNVTGSSPEVPNSSVSSKRWAACATYGAVKQTESSVRTGSNSDDVRHVANRGATGEQQGSGPSSTGSRGSLAMLLGEGAQNAKEPAGGEGVAFF</sequence>
<keyword evidence="2" id="KW-0749">Sporulation</keyword>
<reference evidence="9" key="1">
    <citation type="submission" date="2015-02" db="EMBL/GenBank/DDBJ databases">
        <authorList>
            <person name="Gon?alves P."/>
        </authorList>
    </citation>
    <scope>NUCLEOTIDE SEQUENCE [LARGE SCALE GENOMIC DNA]</scope>
</reference>
<dbReference type="EMBL" id="CENE01000014">
    <property type="protein sequence ID" value="CEQ41444.1"/>
    <property type="molecule type" value="Genomic_DNA"/>
</dbReference>
<evidence type="ECO:0000313" key="9">
    <source>
        <dbReference type="Proteomes" id="UP000243876"/>
    </source>
</evidence>
<dbReference type="Gene3D" id="2.60.40.3960">
    <property type="entry name" value="Velvet domain"/>
    <property type="match status" value="1"/>
</dbReference>
<evidence type="ECO:0000256" key="2">
    <source>
        <dbReference type="ARBA" id="ARBA00022969"/>
    </source>
</evidence>
<feature type="domain" description="Velvet" evidence="7">
    <location>
        <begin position="1"/>
        <end position="162"/>
    </location>
</feature>
<feature type="compositionally biased region" description="Polar residues" evidence="6">
    <location>
        <begin position="274"/>
        <end position="291"/>
    </location>
</feature>
<evidence type="ECO:0000256" key="3">
    <source>
        <dbReference type="ARBA" id="ARBA00023015"/>
    </source>
</evidence>
<evidence type="ECO:0000256" key="6">
    <source>
        <dbReference type="SAM" id="MobiDB-lite"/>
    </source>
</evidence>
<feature type="compositionally biased region" description="Polar residues" evidence="6">
    <location>
        <begin position="349"/>
        <end position="359"/>
    </location>
</feature>
<dbReference type="AlphaFoldDB" id="A0A0D6EN90"/>
<organism evidence="8 9">
    <name type="scientific">Sporidiobolus salmonicolor</name>
    <name type="common">Yeast-like fungus</name>
    <name type="synonym">Sporobolomyces salmonicolor</name>
    <dbReference type="NCBI Taxonomy" id="5005"/>
    <lineage>
        <taxon>Eukaryota</taxon>
        <taxon>Fungi</taxon>
        <taxon>Dikarya</taxon>
        <taxon>Basidiomycota</taxon>
        <taxon>Pucciniomycotina</taxon>
        <taxon>Microbotryomycetes</taxon>
        <taxon>Sporidiobolales</taxon>
        <taxon>Sporidiobolaceae</taxon>
        <taxon>Sporobolomyces</taxon>
    </lineage>
</organism>
<dbReference type="InterPro" id="IPR037525">
    <property type="entry name" value="Velvet_dom"/>
</dbReference>
<feature type="compositionally biased region" description="Polar residues" evidence="6">
    <location>
        <begin position="443"/>
        <end position="454"/>
    </location>
</feature>
<comment type="subcellular location">
    <subcellularLocation>
        <location evidence="1">Nucleus</location>
    </subcellularLocation>
</comment>
<dbReference type="Proteomes" id="UP000243876">
    <property type="component" value="Unassembled WGS sequence"/>
</dbReference>
<name>A0A0D6EN90_SPOSA</name>
<dbReference type="Pfam" id="PF11754">
    <property type="entry name" value="Velvet"/>
    <property type="match status" value="2"/>
</dbReference>
<dbReference type="PANTHER" id="PTHR33572:SF18">
    <property type="entry name" value="SPORE DEVELOPMENT REGULATOR VOSA"/>
    <property type="match status" value="1"/>
</dbReference>
<dbReference type="GO" id="GO:0030435">
    <property type="term" value="P:sporulation resulting in formation of a cellular spore"/>
    <property type="evidence" value="ECO:0007669"/>
    <property type="project" value="UniProtKB-KW"/>
</dbReference>
<dbReference type="InterPro" id="IPR021740">
    <property type="entry name" value="Velvet"/>
</dbReference>
<feature type="compositionally biased region" description="Low complexity" evidence="6">
    <location>
        <begin position="215"/>
        <end position="237"/>
    </location>
</feature>
<dbReference type="GO" id="GO:0005634">
    <property type="term" value="C:nucleus"/>
    <property type="evidence" value="ECO:0007669"/>
    <property type="project" value="UniProtKB-SubCell"/>
</dbReference>
<keyword evidence="4" id="KW-0804">Transcription</keyword>
<dbReference type="InterPro" id="IPR038491">
    <property type="entry name" value="Velvet_dom_sf"/>
</dbReference>
<feature type="non-terminal residue" evidence="8">
    <location>
        <position position="1"/>
    </location>
</feature>
<dbReference type="OrthoDB" id="5599552at2759"/>
<evidence type="ECO:0000256" key="4">
    <source>
        <dbReference type="ARBA" id="ARBA00023163"/>
    </source>
</evidence>
<keyword evidence="3" id="KW-0805">Transcription regulation</keyword>
<evidence type="ECO:0000259" key="7">
    <source>
        <dbReference type="PROSITE" id="PS51821"/>
    </source>
</evidence>
<keyword evidence="5" id="KW-0539">Nucleus</keyword>
<keyword evidence="9" id="KW-1185">Reference proteome</keyword>